<feature type="domain" description="Protein kinase" evidence="1">
    <location>
        <begin position="12"/>
        <end position="124"/>
    </location>
</feature>
<dbReference type="InParanoid" id="Q2GU56"/>
<dbReference type="GO" id="GO:0004672">
    <property type="term" value="F:protein kinase activity"/>
    <property type="evidence" value="ECO:0007669"/>
    <property type="project" value="InterPro"/>
</dbReference>
<dbReference type="HOGENOM" id="CLU_2003654_0_0_1"/>
<keyword evidence="3" id="KW-1185">Reference proteome</keyword>
<dbReference type="Proteomes" id="UP000001056">
    <property type="component" value="Unassembled WGS sequence"/>
</dbReference>
<proteinExistence type="predicted"/>
<evidence type="ECO:0000313" key="2">
    <source>
        <dbReference type="EMBL" id="EAQ84484.1"/>
    </source>
</evidence>
<gene>
    <name evidence="2" type="ORF">CHGG_08498</name>
</gene>
<evidence type="ECO:0000313" key="3">
    <source>
        <dbReference type="Proteomes" id="UP000001056"/>
    </source>
</evidence>
<dbReference type="AlphaFoldDB" id="Q2GU56"/>
<dbReference type="PROSITE" id="PS50011">
    <property type="entry name" value="PROTEIN_KINASE_DOM"/>
    <property type="match status" value="1"/>
</dbReference>
<dbReference type="Gene3D" id="1.10.510.10">
    <property type="entry name" value="Transferase(Phosphotransferase) domain 1"/>
    <property type="match status" value="1"/>
</dbReference>
<dbReference type="InterPro" id="IPR000719">
    <property type="entry name" value="Prot_kinase_dom"/>
</dbReference>
<dbReference type="Pfam" id="PF00069">
    <property type="entry name" value="Pkinase"/>
    <property type="match status" value="1"/>
</dbReference>
<organism evidence="2 3">
    <name type="scientific">Chaetomium globosum (strain ATCC 6205 / CBS 148.51 / DSM 1962 / NBRC 6347 / NRRL 1970)</name>
    <name type="common">Soil fungus</name>
    <dbReference type="NCBI Taxonomy" id="306901"/>
    <lineage>
        <taxon>Eukaryota</taxon>
        <taxon>Fungi</taxon>
        <taxon>Dikarya</taxon>
        <taxon>Ascomycota</taxon>
        <taxon>Pezizomycotina</taxon>
        <taxon>Sordariomycetes</taxon>
        <taxon>Sordariomycetidae</taxon>
        <taxon>Sordariales</taxon>
        <taxon>Chaetomiaceae</taxon>
        <taxon>Chaetomium</taxon>
    </lineage>
</organism>
<dbReference type="GO" id="GO:0005524">
    <property type="term" value="F:ATP binding"/>
    <property type="evidence" value="ECO:0007669"/>
    <property type="project" value="InterPro"/>
</dbReference>
<dbReference type="GeneID" id="4395033"/>
<dbReference type="InterPro" id="IPR011009">
    <property type="entry name" value="Kinase-like_dom_sf"/>
</dbReference>
<protein>
    <recommendedName>
        <fullName evidence="1">Protein kinase domain-containing protein</fullName>
    </recommendedName>
</protein>
<dbReference type="EMBL" id="CH408034">
    <property type="protein sequence ID" value="EAQ84484.1"/>
    <property type="molecule type" value="Genomic_DNA"/>
</dbReference>
<reference evidence="3" key="1">
    <citation type="journal article" date="2015" name="Genome Announc.">
        <title>Draft genome sequence of the cellulolytic fungus Chaetomium globosum.</title>
        <authorList>
            <person name="Cuomo C.A."/>
            <person name="Untereiner W.A."/>
            <person name="Ma L.-J."/>
            <person name="Grabherr M."/>
            <person name="Birren B.W."/>
        </authorList>
    </citation>
    <scope>NUCLEOTIDE SEQUENCE [LARGE SCALE GENOMIC DNA]</scope>
    <source>
        <strain evidence="3">ATCC 6205 / CBS 148.51 / DSM 1962 / NBRC 6347 / NRRL 1970</strain>
    </source>
</reference>
<dbReference type="STRING" id="306901.Q2GU56"/>
<dbReference type="OrthoDB" id="10252171at2759"/>
<dbReference type="SUPFAM" id="SSF56112">
    <property type="entry name" value="Protein kinase-like (PK-like)"/>
    <property type="match status" value="1"/>
</dbReference>
<dbReference type="RefSeq" id="XP_001226425.1">
    <property type="nucleotide sequence ID" value="XM_001226424.1"/>
</dbReference>
<evidence type="ECO:0000259" key="1">
    <source>
        <dbReference type="PROSITE" id="PS50011"/>
    </source>
</evidence>
<dbReference type="VEuPathDB" id="FungiDB:CHGG_08498"/>
<sequence>MGHRPQPEMKYGTIRAEIGHGASGVVRMEVLRTEISQEPRLRAVKQMSKRQSNDGSKWTYRDELAAIVKFSQPQFDPHFVSIFGWFDNESSIFIAMEYLPSGDLERFRGTSGPFPELDTSYIVK</sequence>
<name>Q2GU56_CHAGB</name>
<accession>Q2GU56</accession>